<dbReference type="EMBL" id="MQUC01000003">
    <property type="protein sequence ID" value="PRP66285.1"/>
    <property type="molecule type" value="Genomic_DNA"/>
</dbReference>
<dbReference type="RefSeq" id="WP_105982125.1">
    <property type="nucleotide sequence ID" value="NZ_MQUC01000003.1"/>
</dbReference>
<organism evidence="1 2">
    <name type="scientific">Nonlabens agnitus</name>
    <dbReference type="NCBI Taxonomy" id="870484"/>
    <lineage>
        <taxon>Bacteria</taxon>
        <taxon>Pseudomonadati</taxon>
        <taxon>Bacteroidota</taxon>
        <taxon>Flavobacteriia</taxon>
        <taxon>Flavobacteriales</taxon>
        <taxon>Flavobacteriaceae</taxon>
        <taxon>Nonlabens</taxon>
    </lineage>
</organism>
<dbReference type="Proteomes" id="UP000239532">
    <property type="component" value="Unassembled WGS sequence"/>
</dbReference>
<name>A0A2S9WS36_9FLAO</name>
<evidence type="ECO:0000313" key="1">
    <source>
        <dbReference type="EMBL" id="PRP66285.1"/>
    </source>
</evidence>
<comment type="caution">
    <text evidence="1">The sequence shown here is derived from an EMBL/GenBank/DDBJ whole genome shotgun (WGS) entry which is preliminary data.</text>
</comment>
<dbReference type="AlphaFoldDB" id="A0A2S9WS36"/>
<gene>
    <name evidence="1" type="ORF">BST86_03850</name>
</gene>
<dbReference type="OrthoDB" id="797022at2"/>
<reference evidence="1 2" key="1">
    <citation type="submission" date="2016-11" db="EMBL/GenBank/DDBJ databases">
        <title>Trade-off between light-utilization and light-protection in marine flavobacteria.</title>
        <authorList>
            <person name="Kumagai Y."/>
        </authorList>
    </citation>
    <scope>NUCLEOTIDE SEQUENCE [LARGE SCALE GENOMIC DNA]</scope>
    <source>
        <strain evidence="1 2">JCM 17109</strain>
    </source>
</reference>
<protein>
    <submittedName>
        <fullName evidence="1">Uncharacterized protein</fullName>
    </submittedName>
</protein>
<keyword evidence="2" id="KW-1185">Reference proteome</keyword>
<accession>A0A2S9WS36</accession>
<dbReference type="InterPro" id="IPR048868">
    <property type="entry name" value="OGG-like_put"/>
</dbReference>
<sequence length="211" mass="24538">MRIKSFQEFICSFPYEYQASNISRKNWIRFFPINPLVKEVFNNNEVIAITRKELYDTNKNIELFIVKVLIWGFATGGRGNNVLKLLSEPNFSILVDKLKSYRNADLEMQKIESDMNQISGLAISSITKFTHFMNTTVNGHKAIILDQQIMNTIQLNRFKDLEPLMGVKPTNAVRRYPDYIKIIDQLSIDLNATPDQIEMFIFLFGRTMVIK</sequence>
<proteinExistence type="predicted"/>
<dbReference type="Pfam" id="PF21790">
    <property type="entry name" value="OGG"/>
    <property type="match status" value="1"/>
</dbReference>
<evidence type="ECO:0000313" key="2">
    <source>
        <dbReference type="Proteomes" id="UP000239532"/>
    </source>
</evidence>